<keyword evidence="1" id="KW-0808">Transferase</keyword>
<dbReference type="PANTHER" id="PTHR47473:SF1">
    <property type="entry name" value="METHYLTRANSFERASE DOMAIN-CONTAINING PROTEIN"/>
    <property type="match status" value="1"/>
</dbReference>
<dbReference type="OrthoDB" id="9791837at2"/>
<dbReference type="InParanoid" id="A0A517SAD5"/>
<dbReference type="AlphaFoldDB" id="A0A517SAD5"/>
<dbReference type="CDD" id="cd02440">
    <property type="entry name" value="AdoMet_MTases"/>
    <property type="match status" value="1"/>
</dbReference>
<dbReference type="Gene3D" id="3.40.50.150">
    <property type="entry name" value="Vaccinia Virus protein VP39"/>
    <property type="match status" value="1"/>
</dbReference>
<dbReference type="Pfam" id="PF13489">
    <property type="entry name" value="Methyltransf_23"/>
    <property type="match status" value="1"/>
</dbReference>
<gene>
    <name evidence="1" type="primary">ubiE_2</name>
    <name evidence="1" type="ORF">Pan44_10880</name>
</gene>
<dbReference type="KEGG" id="ccos:Pan44_10880"/>
<dbReference type="EC" id="2.1.1.163" evidence="1"/>
<dbReference type="Proteomes" id="UP000315700">
    <property type="component" value="Chromosome"/>
</dbReference>
<accession>A0A517SAD5</accession>
<keyword evidence="1" id="KW-0489">Methyltransferase</keyword>
<keyword evidence="2" id="KW-1185">Reference proteome</keyword>
<name>A0A517SAD5_9PLAN</name>
<reference evidence="1 2" key="1">
    <citation type="submission" date="2019-02" db="EMBL/GenBank/DDBJ databases">
        <title>Deep-cultivation of Planctomycetes and their phenomic and genomic characterization uncovers novel biology.</title>
        <authorList>
            <person name="Wiegand S."/>
            <person name="Jogler M."/>
            <person name="Boedeker C."/>
            <person name="Pinto D."/>
            <person name="Vollmers J."/>
            <person name="Rivas-Marin E."/>
            <person name="Kohn T."/>
            <person name="Peeters S.H."/>
            <person name="Heuer A."/>
            <person name="Rast P."/>
            <person name="Oberbeckmann S."/>
            <person name="Bunk B."/>
            <person name="Jeske O."/>
            <person name="Meyerdierks A."/>
            <person name="Storesund J.E."/>
            <person name="Kallscheuer N."/>
            <person name="Luecker S."/>
            <person name="Lage O.M."/>
            <person name="Pohl T."/>
            <person name="Merkel B.J."/>
            <person name="Hornburger P."/>
            <person name="Mueller R.-W."/>
            <person name="Bruemmer F."/>
            <person name="Labrenz M."/>
            <person name="Spormann A.M."/>
            <person name="Op den Camp H."/>
            <person name="Overmann J."/>
            <person name="Amann R."/>
            <person name="Jetten M.S.M."/>
            <person name="Mascher T."/>
            <person name="Medema M.H."/>
            <person name="Devos D.P."/>
            <person name="Kaster A.-K."/>
            <person name="Ovreas L."/>
            <person name="Rohde M."/>
            <person name="Galperin M.Y."/>
            <person name="Jogler C."/>
        </authorList>
    </citation>
    <scope>NUCLEOTIDE SEQUENCE [LARGE SCALE GENOMIC DNA]</scope>
    <source>
        <strain evidence="1 2">Pan44</strain>
    </source>
</reference>
<organism evidence="1 2">
    <name type="scientific">Caulifigura coniformis</name>
    <dbReference type="NCBI Taxonomy" id="2527983"/>
    <lineage>
        <taxon>Bacteria</taxon>
        <taxon>Pseudomonadati</taxon>
        <taxon>Planctomycetota</taxon>
        <taxon>Planctomycetia</taxon>
        <taxon>Planctomycetales</taxon>
        <taxon>Planctomycetaceae</taxon>
        <taxon>Caulifigura</taxon>
    </lineage>
</organism>
<dbReference type="InterPro" id="IPR029063">
    <property type="entry name" value="SAM-dependent_MTases_sf"/>
</dbReference>
<proteinExistence type="predicted"/>
<dbReference type="GO" id="GO:0043770">
    <property type="term" value="F:demethylmenaquinone methyltransferase activity"/>
    <property type="evidence" value="ECO:0007669"/>
    <property type="project" value="UniProtKB-EC"/>
</dbReference>
<dbReference type="EMBL" id="CP036271">
    <property type="protein sequence ID" value="QDT53073.1"/>
    <property type="molecule type" value="Genomic_DNA"/>
</dbReference>
<dbReference type="RefSeq" id="WP_145027975.1">
    <property type="nucleotide sequence ID" value="NZ_CP036271.1"/>
</dbReference>
<dbReference type="GO" id="GO:0032259">
    <property type="term" value="P:methylation"/>
    <property type="evidence" value="ECO:0007669"/>
    <property type="project" value="UniProtKB-KW"/>
</dbReference>
<sequence>MGVASDLKILMNLVAHPIRGATHAERLESFYSGQASSYDDFRERLLHGRKELIQRLPLTQGSTWIDIGAGTGSNLAHAGARLAALRRVTLVDLSDSLQAVARERIRLNGWTNIELRKADAVLLELDEPADVVTFSYSLTMIPDWIAAVERACANLRPGGVIGVTDFYVSRKYRSDEGPRHNWWTRTFWPAWFAFDNVFLGSDLLPLLKSRFDVDFLRESSGRVPYVPLGRVPYFMFVGRKQ</sequence>
<dbReference type="SUPFAM" id="SSF53335">
    <property type="entry name" value="S-adenosyl-L-methionine-dependent methyltransferases"/>
    <property type="match status" value="1"/>
</dbReference>
<protein>
    <submittedName>
        <fullName evidence="1">Demethylmenaquinone methyltransferase</fullName>
        <ecNumber evidence="1">2.1.1.163</ecNumber>
    </submittedName>
</protein>
<evidence type="ECO:0000313" key="1">
    <source>
        <dbReference type="EMBL" id="QDT53073.1"/>
    </source>
</evidence>
<dbReference type="PANTHER" id="PTHR47473">
    <property type="entry name" value="BTA1P"/>
    <property type="match status" value="1"/>
</dbReference>
<evidence type="ECO:0000313" key="2">
    <source>
        <dbReference type="Proteomes" id="UP000315700"/>
    </source>
</evidence>